<evidence type="ECO:0000256" key="5">
    <source>
        <dbReference type="SAM" id="MobiDB-lite"/>
    </source>
</evidence>
<dbReference type="Gene3D" id="2.30.30.140">
    <property type="match status" value="1"/>
</dbReference>
<dbReference type="PANTHER" id="PTHR10688:SF5">
    <property type="entry name" value="PWWP DOMAIN-CONTAINING PROTEIN 1-RELATED"/>
    <property type="match status" value="1"/>
</dbReference>
<evidence type="ECO:0000313" key="8">
    <source>
        <dbReference type="Proteomes" id="UP000593573"/>
    </source>
</evidence>
<feature type="region of interest" description="Disordered" evidence="5">
    <location>
        <begin position="789"/>
        <end position="825"/>
    </location>
</feature>
<feature type="compositionally biased region" description="Basic and acidic residues" evidence="5">
    <location>
        <begin position="391"/>
        <end position="409"/>
    </location>
</feature>
<dbReference type="SUPFAM" id="SSF63748">
    <property type="entry name" value="Tudor/PWWP/MBT"/>
    <property type="match status" value="1"/>
</dbReference>
<organism evidence="7 8">
    <name type="scientific">Gossypium klotzschianum</name>
    <dbReference type="NCBI Taxonomy" id="34286"/>
    <lineage>
        <taxon>Eukaryota</taxon>
        <taxon>Viridiplantae</taxon>
        <taxon>Streptophyta</taxon>
        <taxon>Embryophyta</taxon>
        <taxon>Tracheophyta</taxon>
        <taxon>Spermatophyta</taxon>
        <taxon>Magnoliopsida</taxon>
        <taxon>eudicotyledons</taxon>
        <taxon>Gunneridae</taxon>
        <taxon>Pentapetalae</taxon>
        <taxon>rosids</taxon>
        <taxon>malvids</taxon>
        <taxon>Malvales</taxon>
        <taxon>Malvaceae</taxon>
        <taxon>Malvoideae</taxon>
        <taxon>Gossypium</taxon>
    </lineage>
</organism>
<comment type="caution">
    <text evidence="7">The sequence shown here is derived from an EMBL/GenBank/DDBJ whole genome shotgun (WGS) entry which is preliminary data.</text>
</comment>
<dbReference type="InterPro" id="IPR000313">
    <property type="entry name" value="PWWP_dom"/>
</dbReference>
<keyword evidence="1" id="KW-0805">Transcription regulation</keyword>
<reference evidence="7 8" key="1">
    <citation type="journal article" date="2019" name="Genome Biol. Evol.">
        <title>Insights into the evolution of the New World diploid cottons (Gossypium, subgenus Houzingenia) based on genome sequencing.</title>
        <authorList>
            <person name="Grover C.E."/>
            <person name="Arick M.A. 2nd"/>
            <person name="Thrash A."/>
            <person name="Conover J.L."/>
            <person name="Sanders W.S."/>
            <person name="Peterson D.G."/>
            <person name="Frelichowski J.E."/>
            <person name="Scheffler J.A."/>
            <person name="Scheffler B.E."/>
            <person name="Wendel J.F."/>
        </authorList>
    </citation>
    <scope>NUCLEOTIDE SEQUENCE [LARGE SCALE GENOMIC DNA]</scope>
    <source>
        <strain evidence="7">57</strain>
        <tissue evidence="7">Leaf</tissue>
    </source>
</reference>
<protein>
    <recommendedName>
        <fullName evidence="6">PWWP domain-containing protein</fullName>
    </recommendedName>
</protein>
<keyword evidence="3" id="KW-0539">Nucleus</keyword>
<evidence type="ECO:0000256" key="3">
    <source>
        <dbReference type="ARBA" id="ARBA00023242"/>
    </source>
</evidence>
<dbReference type="PANTHER" id="PTHR10688">
    <property type="entry name" value="PWWP DOMAIN-CONTAINING PROTEIN"/>
    <property type="match status" value="1"/>
</dbReference>
<dbReference type="InterPro" id="IPR052657">
    <property type="entry name" value="PDP_family_Arabidopsis"/>
</dbReference>
<feature type="compositionally biased region" description="Basic and acidic residues" evidence="5">
    <location>
        <begin position="595"/>
        <end position="606"/>
    </location>
</feature>
<accession>A0A7J8VAE9</accession>
<comment type="similarity">
    <text evidence="4">Belongs to the PDP family.</text>
</comment>
<gene>
    <name evidence="7" type="ORF">Goklo_011894</name>
</gene>
<sequence>MISVVNDDAEFDKRSDTIEEKARVSTDEAIGSRNEDNRLSLGVSDEEGRVSPMEHDLKDFRVSENNRSEEVRESNANSVDRRIGDESRVFDVNDRVEQNDMINDDENDRIENSEKLEKDTGSDYKSLLSEFDDYVANDRIGGGTSRALSYGFEVGDMVWGKVKSHPWWPGHIFNEAFASSSVRRTRREGHVLVAFFGDSSYGWFDPAELVPFDRHFMEKSQQTNSRTFVKAVEEAMDEASRRRGLGLACKCRNPYNFRPTNVQGYFVVDVPDYEPNGVYSVNQIRNARNSFKPSETLSFMKQLASDTGAFDQQSIEFLKNKATVCSFRKAVFEEYDETYAQAFGVRPSRPSNSAVDAPTRPSKEAPRAPLSGPLVIAEALGGGKSSKKPVKAKDHSKKDRYLFKRRDEAASPTMPSTFREGSPTFVAGDYVLQKRAPVSQIPVKQEQTVVMSKDGVSSSGDLSGNAVPSANQTSAPAAAIDGKPSLNKSDGVSATFQSEGDVIFDPKSEGGNLSRSYEVVQKPDMDSTAKLEGGQGLDQVRDGLTSEHPYPVDIKRPGGVSAEGGVRKVKKRSSADIGVENSALVEKKKKKKKKEIGSETNSDKPKKPSLLGKDGAKSAQIGLGPREESQANQQKKDVDPTHSSFNSVGASTTIGVGNSGFELAQLLSDLHALALDPFHGVERNSPTIVRQCFLRYRSLVYQKSLVVLPTSEMDSTELRAGKPPLVGGSDNTKENVRDSTPSKPVRPLARPDDPTKAGLKRLPSDRLEEIAAKRLKKLSQLKSLAAEKKGNLRASEAPKVEVKEQTTTGPPARPPKKPDSLRKVESLPRAVEPTMLVMKFPPQVSLPSVAELKARFGRFGSLDQSAIRVFWKSSTCRVVFRHKIDAQAAYRYANGTNSLFGNVNVRYHLRSVEAPTAEALDSDKARGDETGSETIRVKDPVVERPAAPVASGGNGGRGTARVKFMLGGEETSRGDQLMVGNRNFNNNPSFGDTAAPSVAMEFNTKNIQKVIPQSSSSFPVNPPIPQFGKAPTEVAPRNVHNLNTQTTTPPASSTTSMDISQQMLSLLTKCNDVVTNVTSIDDTVSPHCCCEESIILIFAANVPQVRRGLKRVQSRKSHLWVYNFMYSLLENVLLGASSCVLVFKVTCAHCGCWSGLGRLGFAGQCSYKKLGFGIGTDNGKAKAKCTAVKD</sequence>
<dbReference type="GO" id="GO:0040029">
    <property type="term" value="P:epigenetic regulation of gene expression"/>
    <property type="evidence" value="ECO:0007669"/>
    <property type="project" value="UniProtKB-ARBA"/>
</dbReference>
<dbReference type="OrthoDB" id="62853at2759"/>
<dbReference type="AlphaFoldDB" id="A0A7J8VAE9"/>
<feature type="compositionally biased region" description="Basic and acidic residues" evidence="5">
    <location>
        <begin position="625"/>
        <end position="640"/>
    </location>
</feature>
<dbReference type="GO" id="GO:0006355">
    <property type="term" value="P:regulation of DNA-templated transcription"/>
    <property type="evidence" value="ECO:0007669"/>
    <property type="project" value="UniProtKB-ARBA"/>
</dbReference>
<dbReference type="Pfam" id="PF00855">
    <property type="entry name" value="PWWP"/>
    <property type="match status" value="1"/>
</dbReference>
<dbReference type="EMBL" id="JABFAB010000009">
    <property type="protein sequence ID" value="MBA0659795.1"/>
    <property type="molecule type" value="Genomic_DNA"/>
</dbReference>
<feature type="region of interest" description="Disordered" evidence="5">
    <location>
        <begin position="713"/>
        <end position="764"/>
    </location>
</feature>
<feature type="region of interest" description="Disordered" evidence="5">
    <location>
        <begin position="1"/>
        <end position="54"/>
    </location>
</feature>
<evidence type="ECO:0000259" key="6">
    <source>
        <dbReference type="PROSITE" id="PS50812"/>
    </source>
</evidence>
<feature type="region of interest" description="Disordered" evidence="5">
    <location>
        <begin position="525"/>
        <end position="646"/>
    </location>
</feature>
<dbReference type="SMART" id="SM00293">
    <property type="entry name" value="PWWP"/>
    <property type="match status" value="1"/>
</dbReference>
<dbReference type="GO" id="GO:2000028">
    <property type="term" value="P:regulation of photoperiodism, flowering"/>
    <property type="evidence" value="ECO:0007669"/>
    <property type="project" value="UniProtKB-ARBA"/>
</dbReference>
<feature type="compositionally biased region" description="Basic and acidic residues" evidence="5">
    <location>
        <begin position="789"/>
        <end position="804"/>
    </location>
</feature>
<dbReference type="PROSITE" id="PS50812">
    <property type="entry name" value="PWWP"/>
    <property type="match status" value="1"/>
</dbReference>
<feature type="compositionally biased region" description="Basic and acidic residues" evidence="5">
    <location>
        <begin position="11"/>
        <end position="26"/>
    </location>
</feature>
<proteinExistence type="inferred from homology"/>
<keyword evidence="8" id="KW-1185">Reference proteome</keyword>
<dbReference type="CDD" id="cd05162">
    <property type="entry name" value="PWWP"/>
    <property type="match status" value="1"/>
</dbReference>
<dbReference type="Proteomes" id="UP000593573">
    <property type="component" value="Unassembled WGS sequence"/>
</dbReference>
<dbReference type="FunFam" id="2.30.30.140:FF:000115">
    <property type="entry name" value="Tudor/PWWP/MBT superfamily protein"/>
    <property type="match status" value="1"/>
</dbReference>
<keyword evidence="2" id="KW-0804">Transcription</keyword>
<feature type="compositionally biased region" description="Basic and acidic residues" evidence="5">
    <location>
        <begin position="816"/>
        <end position="825"/>
    </location>
</feature>
<feature type="domain" description="PWWP" evidence="6">
    <location>
        <begin position="154"/>
        <end position="215"/>
    </location>
</feature>
<evidence type="ECO:0000256" key="4">
    <source>
        <dbReference type="ARBA" id="ARBA00060746"/>
    </source>
</evidence>
<name>A0A7J8VAE9_9ROSI</name>
<evidence type="ECO:0000256" key="1">
    <source>
        <dbReference type="ARBA" id="ARBA00023015"/>
    </source>
</evidence>
<feature type="region of interest" description="Disordered" evidence="5">
    <location>
        <begin position="346"/>
        <end position="421"/>
    </location>
</feature>
<dbReference type="GO" id="GO:0035098">
    <property type="term" value="C:ESC/E(Z) complex"/>
    <property type="evidence" value="ECO:0007669"/>
    <property type="project" value="UniProtKB-ARBA"/>
</dbReference>
<evidence type="ECO:0000313" key="7">
    <source>
        <dbReference type="EMBL" id="MBA0659795.1"/>
    </source>
</evidence>
<evidence type="ECO:0000256" key="2">
    <source>
        <dbReference type="ARBA" id="ARBA00023163"/>
    </source>
</evidence>